<dbReference type="Proteomes" id="UP001576774">
    <property type="component" value="Unassembled WGS sequence"/>
</dbReference>
<organism evidence="1 2">
    <name type="scientific">Floridaenema aerugineum BLCC-F46</name>
    <dbReference type="NCBI Taxonomy" id="3153654"/>
    <lineage>
        <taxon>Bacteria</taxon>
        <taxon>Bacillati</taxon>
        <taxon>Cyanobacteriota</taxon>
        <taxon>Cyanophyceae</taxon>
        <taxon>Oscillatoriophycideae</taxon>
        <taxon>Aerosakkonematales</taxon>
        <taxon>Aerosakkonemataceae</taxon>
        <taxon>Floridanema</taxon>
        <taxon>Floridanema aerugineum</taxon>
    </lineage>
</organism>
<keyword evidence="2" id="KW-1185">Reference proteome</keyword>
<accession>A0ABV4XIV5</accession>
<evidence type="ECO:0000313" key="2">
    <source>
        <dbReference type="Proteomes" id="UP001576774"/>
    </source>
</evidence>
<dbReference type="EMBL" id="JBHFNQ010000266">
    <property type="protein sequence ID" value="MFB2882267.1"/>
    <property type="molecule type" value="Genomic_DNA"/>
</dbReference>
<comment type="caution">
    <text evidence="1">The sequence shown here is derived from an EMBL/GenBank/DDBJ whole genome shotgun (WGS) entry which is preliminary data.</text>
</comment>
<gene>
    <name evidence="1" type="ORF">ACE1CC_35930</name>
</gene>
<evidence type="ECO:0000313" key="1">
    <source>
        <dbReference type="EMBL" id="MFB2882267.1"/>
    </source>
</evidence>
<reference evidence="1 2" key="1">
    <citation type="submission" date="2024-09" db="EMBL/GenBank/DDBJ databases">
        <title>Floridaenema gen nov. (Aerosakkonemataceae, Aerosakkonematales ord. nov., Cyanobacteria) from benthic tropical and subtropical fresh waters, with the description of four new species.</title>
        <authorList>
            <person name="Moretto J.A."/>
            <person name="Berthold D.E."/>
            <person name="Lefler F.W."/>
            <person name="Huang I.-S."/>
            <person name="Laughinghouse H. IV."/>
        </authorList>
    </citation>
    <scope>NUCLEOTIDE SEQUENCE [LARGE SCALE GENOMIC DNA]</scope>
    <source>
        <strain evidence="1 2">BLCC-F46</strain>
    </source>
</reference>
<name>A0ABV4XIV5_9CYAN</name>
<sequence length="150" mass="16876">MNTQINTTSLAFLLALQELNTPLSETEKQTLTEVADQLDYQPKAWESFTEPLLVKMITSNPELNQKYQFYKLKLDSLGNINGDLLPTATEIEQLKSNEIGVTTRGFKPQSEATGYNQQINNAVILISRAEQPEEIAKKLSFTEKVKQLLG</sequence>
<protein>
    <submittedName>
        <fullName evidence="1">Uncharacterized protein</fullName>
    </submittedName>
</protein>
<dbReference type="RefSeq" id="WP_413275222.1">
    <property type="nucleotide sequence ID" value="NZ_JBHFNQ010000266.1"/>
</dbReference>
<proteinExistence type="predicted"/>